<reference evidence="3" key="1">
    <citation type="submission" date="2024-05" db="EMBL/GenBank/DDBJ databases">
        <title>Planctomycetes of the genus Singulisphaera possess chitinolytic capabilities.</title>
        <authorList>
            <person name="Ivanova A."/>
        </authorList>
    </citation>
    <scope>NUCLEOTIDE SEQUENCE</scope>
    <source>
        <strain evidence="3">Ch08T</strain>
    </source>
</reference>
<dbReference type="Gene3D" id="2.10.109.10">
    <property type="entry name" value="Umud Fragment, subunit A"/>
    <property type="match status" value="1"/>
</dbReference>
<feature type="domain" description="Peptidase S26" evidence="2">
    <location>
        <begin position="126"/>
        <end position="223"/>
    </location>
</feature>
<feature type="transmembrane region" description="Helical" evidence="1">
    <location>
        <begin position="45"/>
        <end position="63"/>
    </location>
</feature>
<organism evidence="3">
    <name type="scientific">Singulisphaera sp. Ch08</name>
    <dbReference type="NCBI Taxonomy" id="3120278"/>
    <lineage>
        <taxon>Bacteria</taxon>
        <taxon>Pseudomonadati</taxon>
        <taxon>Planctomycetota</taxon>
        <taxon>Planctomycetia</taxon>
        <taxon>Isosphaerales</taxon>
        <taxon>Isosphaeraceae</taxon>
        <taxon>Singulisphaera</taxon>
    </lineage>
</organism>
<dbReference type="EMBL" id="CP155447">
    <property type="protein sequence ID" value="XBH08350.1"/>
    <property type="molecule type" value="Genomic_DNA"/>
</dbReference>
<keyword evidence="1" id="KW-1133">Transmembrane helix</keyword>
<feature type="transmembrane region" description="Helical" evidence="1">
    <location>
        <begin position="99"/>
        <end position="125"/>
    </location>
</feature>
<proteinExistence type="predicted"/>
<evidence type="ECO:0000259" key="2">
    <source>
        <dbReference type="Pfam" id="PF10502"/>
    </source>
</evidence>
<dbReference type="SUPFAM" id="SSF51306">
    <property type="entry name" value="LexA/Signal peptidase"/>
    <property type="match status" value="1"/>
</dbReference>
<evidence type="ECO:0000313" key="3">
    <source>
        <dbReference type="EMBL" id="XBH08350.1"/>
    </source>
</evidence>
<dbReference type="GO" id="GO:0006465">
    <property type="term" value="P:signal peptide processing"/>
    <property type="evidence" value="ECO:0007669"/>
    <property type="project" value="InterPro"/>
</dbReference>
<dbReference type="InterPro" id="IPR036286">
    <property type="entry name" value="LexA/Signal_pep-like_sf"/>
</dbReference>
<keyword evidence="1" id="KW-0472">Membrane</keyword>
<dbReference type="GO" id="GO:0004252">
    <property type="term" value="F:serine-type endopeptidase activity"/>
    <property type="evidence" value="ECO:0007669"/>
    <property type="project" value="InterPro"/>
</dbReference>
<dbReference type="AlphaFoldDB" id="A0AAU7CST2"/>
<gene>
    <name evidence="3" type="ORF">V5E97_20155</name>
</gene>
<keyword evidence="1" id="KW-0812">Transmembrane</keyword>
<name>A0AAU7CST2_9BACT</name>
<dbReference type="Pfam" id="PF10502">
    <property type="entry name" value="Peptidase_S26"/>
    <property type="match status" value="1"/>
</dbReference>
<dbReference type="RefSeq" id="WP_406701189.1">
    <property type="nucleotide sequence ID" value="NZ_CP155447.1"/>
</dbReference>
<dbReference type="InterPro" id="IPR019533">
    <property type="entry name" value="Peptidase_S26"/>
</dbReference>
<sequence length="259" mass="28772">MHSGGRTEAREVRSGDHELRGKSRAGLKILIPGYVQWTWRQRERAAVLFGSFAMAMGVGVFSWGTRMGLALLAFAFGTHVVSAVDVLRQSAFPGFGRWMPLLSASGGLALGVYTPTVLVASLVAWPAMDGVSGMDGYLVNFWAFRSQSPRDGDWVWLRFSPWDDTHVGRVVARAGQEVEWSRNRLQVDGKKVRPDASLRFDATPDELAFIVPTGHVLMTPVERSHRRAGTGKLVLVPNDQVAGRAWARMYPLWERQTLH</sequence>
<evidence type="ECO:0000256" key="1">
    <source>
        <dbReference type="SAM" id="Phobius"/>
    </source>
</evidence>
<protein>
    <submittedName>
        <fullName evidence="3">S26 family signal peptidase</fullName>
    </submittedName>
</protein>
<accession>A0AAU7CST2</accession>